<gene>
    <name evidence="2" type="ORF">METZ01_LOCUS182692</name>
</gene>
<proteinExistence type="predicted"/>
<dbReference type="EMBL" id="UINC01036214">
    <property type="protein sequence ID" value="SVB29838.1"/>
    <property type="molecule type" value="Genomic_DNA"/>
</dbReference>
<reference evidence="2" key="1">
    <citation type="submission" date="2018-05" db="EMBL/GenBank/DDBJ databases">
        <authorList>
            <person name="Lanie J.A."/>
            <person name="Ng W.-L."/>
            <person name="Kazmierczak K.M."/>
            <person name="Andrzejewski T.M."/>
            <person name="Davidsen T.M."/>
            <person name="Wayne K.J."/>
            <person name="Tettelin H."/>
            <person name="Glass J.I."/>
            <person name="Rusch D."/>
            <person name="Podicherti R."/>
            <person name="Tsui H.-C.T."/>
            <person name="Winkler M.E."/>
        </authorList>
    </citation>
    <scope>NUCLEOTIDE SEQUENCE</scope>
</reference>
<dbReference type="AlphaFoldDB" id="A0A382CUK2"/>
<name>A0A382CUK2_9ZZZZ</name>
<organism evidence="2">
    <name type="scientific">marine metagenome</name>
    <dbReference type="NCBI Taxonomy" id="408172"/>
    <lineage>
        <taxon>unclassified sequences</taxon>
        <taxon>metagenomes</taxon>
        <taxon>ecological metagenomes</taxon>
    </lineage>
</organism>
<feature type="non-terminal residue" evidence="2">
    <location>
        <position position="1"/>
    </location>
</feature>
<feature type="compositionally biased region" description="Polar residues" evidence="1">
    <location>
        <begin position="1"/>
        <end position="12"/>
    </location>
</feature>
<evidence type="ECO:0000313" key="2">
    <source>
        <dbReference type="EMBL" id="SVB29838.1"/>
    </source>
</evidence>
<protein>
    <submittedName>
        <fullName evidence="2">Uncharacterized protein</fullName>
    </submittedName>
</protein>
<feature type="region of interest" description="Disordered" evidence="1">
    <location>
        <begin position="1"/>
        <end position="46"/>
    </location>
</feature>
<evidence type="ECO:0000256" key="1">
    <source>
        <dbReference type="SAM" id="MobiDB-lite"/>
    </source>
</evidence>
<feature type="non-terminal residue" evidence="2">
    <location>
        <position position="46"/>
    </location>
</feature>
<feature type="compositionally biased region" description="Polar residues" evidence="1">
    <location>
        <begin position="20"/>
        <end position="39"/>
    </location>
</feature>
<accession>A0A382CUK2</accession>
<sequence length="46" mass="4949">VSPFESRQASTSSRRRNDASKPNASLANGTPRTRSNVTALASEPEF</sequence>